<evidence type="ECO:0000256" key="8">
    <source>
        <dbReference type="ARBA" id="ARBA00023157"/>
    </source>
</evidence>
<reference evidence="11" key="1">
    <citation type="journal article" date="2010" name="Nature">
        <title>The sequence and de novo assembly of the giant panda genome.</title>
        <authorList>
            <person name="Li R."/>
            <person name="Fan W."/>
            <person name="Tian G."/>
            <person name="Zhu H."/>
            <person name="He L."/>
            <person name="Cai J."/>
            <person name="Huang Q."/>
            <person name="Cai Q."/>
            <person name="Li B."/>
            <person name="Bai Y."/>
            <person name="Zhang Z."/>
            <person name="Zhang Y."/>
            <person name="Wang W."/>
            <person name="Li J."/>
            <person name="Wei F."/>
            <person name="Li H."/>
            <person name="Jian M."/>
            <person name="Li J."/>
            <person name="Zhang Z."/>
            <person name="Nielsen R."/>
            <person name="Li D."/>
            <person name="Gu W."/>
            <person name="Yang Z."/>
            <person name="Xuan Z."/>
            <person name="Ryder O.A."/>
            <person name="Leung F.C."/>
            <person name="Zhou Y."/>
            <person name="Cao J."/>
            <person name="Sun X."/>
            <person name="Fu Y."/>
            <person name="Fang X."/>
            <person name="Guo X."/>
            <person name="Wang B."/>
            <person name="Hou R."/>
            <person name="Shen F."/>
            <person name="Mu B."/>
            <person name="Ni P."/>
            <person name="Lin R."/>
            <person name="Qian W."/>
            <person name="Wang G."/>
            <person name="Yu C."/>
            <person name="Nie W."/>
            <person name="Wang J."/>
            <person name="Wu Z."/>
            <person name="Liang H."/>
            <person name="Min J."/>
            <person name="Wu Q."/>
            <person name="Cheng S."/>
            <person name="Ruan J."/>
            <person name="Wang M."/>
            <person name="Shi Z."/>
            <person name="Wen M."/>
            <person name="Liu B."/>
            <person name="Ren X."/>
            <person name="Zheng H."/>
            <person name="Dong D."/>
            <person name="Cook K."/>
            <person name="Shan G."/>
            <person name="Zhang H."/>
            <person name="Kosiol C."/>
            <person name="Xie X."/>
            <person name="Lu Z."/>
            <person name="Zheng H."/>
            <person name="Li Y."/>
            <person name="Steiner C.C."/>
            <person name="Lam T.T."/>
            <person name="Lin S."/>
            <person name="Zhang Q."/>
            <person name="Li G."/>
            <person name="Tian J."/>
            <person name="Gong T."/>
            <person name="Liu H."/>
            <person name="Zhang D."/>
            <person name="Fang L."/>
            <person name="Ye C."/>
            <person name="Zhang J."/>
            <person name="Hu W."/>
            <person name="Xu A."/>
            <person name="Ren Y."/>
            <person name="Zhang G."/>
            <person name="Bruford M.W."/>
            <person name="Li Q."/>
            <person name="Ma L."/>
            <person name="Guo Y."/>
            <person name="An N."/>
            <person name="Hu Y."/>
            <person name="Zheng Y."/>
            <person name="Shi Y."/>
            <person name="Li Z."/>
            <person name="Liu Q."/>
            <person name="Chen Y."/>
            <person name="Zhao J."/>
            <person name="Qu N."/>
            <person name="Zhao S."/>
            <person name="Tian F."/>
            <person name="Wang X."/>
            <person name="Wang H."/>
            <person name="Xu L."/>
            <person name="Liu X."/>
            <person name="Vinar T."/>
            <person name="Wang Y."/>
            <person name="Lam T.W."/>
            <person name="Yiu S.M."/>
            <person name="Liu S."/>
            <person name="Zhang H."/>
            <person name="Li D."/>
            <person name="Huang Y."/>
            <person name="Wang X."/>
            <person name="Yang G."/>
            <person name="Jiang Z."/>
            <person name="Wang J."/>
            <person name="Qin N."/>
            <person name="Li L."/>
            <person name="Li J."/>
            <person name="Bolund L."/>
            <person name="Kristiansen K."/>
            <person name="Wong G.K."/>
            <person name="Olson M."/>
            <person name="Zhang X."/>
            <person name="Li S."/>
            <person name="Yang H."/>
            <person name="Wang J."/>
            <person name="Wang J."/>
        </authorList>
    </citation>
    <scope>NUCLEOTIDE SEQUENCE [LARGE SCALE GENOMIC DNA]</scope>
</reference>
<dbReference type="PANTHER" id="PTHR15001">
    <property type="entry name" value="BETA-DEFENSIN 123-RELATED"/>
    <property type="match status" value="1"/>
</dbReference>
<keyword evidence="3 9" id="KW-0964">Secreted</keyword>
<evidence type="ECO:0000256" key="5">
    <source>
        <dbReference type="ARBA" id="ARBA00022729"/>
    </source>
</evidence>
<keyword evidence="4 9" id="KW-0929">Antimicrobial</keyword>
<proteinExistence type="inferred from homology"/>
<organism evidence="11">
    <name type="scientific">Ailuropoda melanoleuca</name>
    <name type="common">Giant panda</name>
    <dbReference type="NCBI Taxonomy" id="9646"/>
    <lineage>
        <taxon>Eukaryota</taxon>
        <taxon>Metazoa</taxon>
        <taxon>Chordata</taxon>
        <taxon>Craniata</taxon>
        <taxon>Vertebrata</taxon>
        <taxon>Euteleostomi</taxon>
        <taxon>Mammalia</taxon>
        <taxon>Eutheria</taxon>
        <taxon>Laurasiatheria</taxon>
        <taxon>Carnivora</taxon>
        <taxon>Caniformia</taxon>
        <taxon>Ursidae</taxon>
        <taxon>Ailuropoda</taxon>
    </lineage>
</organism>
<dbReference type="Pfam" id="PF13841">
    <property type="entry name" value="Defensin_beta_2"/>
    <property type="match status" value="1"/>
</dbReference>
<dbReference type="EMBL" id="GL192588">
    <property type="protein sequence ID" value="EFB14916.1"/>
    <property type="molecule type" value="Genomic_DNA"/>
</dbReference>
<gene>
    <name evidence="11" type="ORF">PANDA_006791</name>
</gene>
<evidence type="ECO:0000256" key="7">
    <source>
        <dbReference type="ARBA" id="ARBA00023022"/>
    </source>
</evidence>
<evidence type="ECO:0000256" key="2">
    <source>
        <dbReference type="ARBA" id="ARBA00007371"/>
    </source>
</evidence>
<keyword evidence="8" id="KW-1015">Disulfide bond</keyword>
<keyword evidence="7 9" id="KW-0044">Antibiotic</keyword>
<comment type="subcellular location">
    <subcellularLocation>
        <location evidence="1 9">Secreted</location>
    </subcellularLocation>
</comment>
<evidence type="ECO:0000313" key="11">
    <source>
        <dbReference type="EMBL" id="EFB14916.1"/>
    </source>
</evidence>
<comment type="similarity">
    <text evidence="2 9">Belongs to the beta-defensin family.</text>
</comment>
<accession>D2H924</accession>
<keyword evidence="6 9" id="KW-0211">Defensin</keyword>
<dbReference type="GO" id="GO:0042742">
    <property type="term" value="P:defense response to bacterium"/>
    <property type="evidence" value="ECO:0007669"/>
    <property type="project" value="UniProtKB-UniRule"/>
</dbReference>
<evidence type="ECO:0000256" key="3">
    <source>
        <dbReference type="ARBA" id="ARBA00022525"/>
    </source>
</evidence>
<sequence>CGGQKSCWIIKGHCRKNCKSGEQIKKPCKNGDYCCIPSKTNS</sequence>
<comment type="function">
    <text evidence="9">Has antibacterial activity.</text>
</comment>
<dbReference type="AlphaFoldDB" id="D2H924"/>
<dbReference type="InParanoid" id="D2H924"/>
<evidence type="ECO:0000256" key="1">
    <source>
        <dbReference type="ARBA" id="ARBA00004613"/>
    </source>
</evidence>
<dbReference type="STRING" id="9646.ENSAMEP00000019834"/>
<evidence type="ECO:0000256" key="9">
    <source>
        <dbReference type="RuleBase" id="RU231113"/>
    </source>
</evidence>
<dbReference type="InterPro" id="IPR025933">
    <property type="entry name" value="Beta_defensin_dom"/>
</dbReference>
<name>D2H924_AILME</name>
<evidence type="ECO:0000256" key="4">
    <source>
        <dbReference type="ARBA" id="ARBA00022529"/>
    </source>
</evidence>
<dbReference type="GO" id="GO:0005576">
    <property type="term" value="C:extracellular region"/>
    <property type="evidence" value="ECO:0007669"/>
    <property type="project" value="UniProtKB-SubCell"/>
</dbReference>
<dbReference type="PANTHER" id="PTHR15001:SF11">
    <property type="entry name" value="BETA-DEFENSIN"/>
    <property type="match status" value="1"/>
</dbReference>
<dbReference type="GO" id="GO:0045087">
    <property type="term" value="P:innate immune response"/>
    <property type="evidence" value="ECO:0007669"/>
    <property type="project" value="InterPro"/>
</dbReference>
<evidence type="ECO:0000259" key="10">
    <source>
        <dbReference type="Pfam" id="PF13841"/>
    </source>
</evidence>
<feature type="non-terminal residue" evidence="11">
    <location>
        <position position="1"/>
    </location>
</feature>
<protein>
    <recommendedName>
        <fullName evidence="9">Beta-defensin</fullName>
    </recommendedName>
</protein>
<dbReference type="HOGENOM" id="CLU_3262959_0_0_1"/>
<dbReference type="eggNOG" id="ENOG502TD5G">
    <property type="taxonomic scope" value="Eukaryota"/>
</dbReference>
<feature type="domain" description="Beta-defensin" evidence="10">
    <location>
        <begin position="6"/>
        <end position="35"/>
    </location>
</feature>
<feature type="non-terminal residue" evidence="11">
    <location>
        <position position="42"/>
    </location>
</feature>
<evidence type="ECO:0000256" key="6">
    <source>
        <dbReference type="ARBA" id="ARBA00022940"/>
    </source>
</evidence>
<dbReference type="InterPro" id="IPR050544">
    <property type="entry name" value="Beta-defensin"/>
</dbReference>
<keyword evidence="5" id="KW-0732">Signal</keyword>